<comment type="caution">
    <text evidence="1">The sequence shown here is derived from an EMBL/GenBank/DDBJ whole genome shotgun (WGS) entry which is preliminary data.</text>
</comment>
<reference evidence="1" key="1">
    <citation type="submission" date="2016-10" db="EMBL/GenBank/DDBJ databases">
        <title>Sequence of Gallionella enrichment culture.</title>
        <authorList>
            <person name="Poehlein A."/>
            <person name="Muehling M."/>
            <person name="Daniel R."/>
        </authorList>
    </citation>
    <scope>NUCLEOTIDE SEQUENCE</scope>
</reference>
<dbReference type="PANTHER" id="PTHR35332">
    <property type="entry name" value="REGULATION OF ENOLASE PROTEIN 1"/>
    <property type="match status" value="1"/>
</dbReference>
<dbReference type="Pfam" id="PF07081">
    <property type="entry name" value="DUF1349"/>
    <property type="match status" value="1"/>
</dbReference>
<dbReference type="AlphaFoldDB" id="A0A1J5SAS0"/>
<evidence type="ECO:0008006" key="2">
    <source>
        <dbReference type="Google" id="ProtNLM"/>
    </source>
</evidence>
<dbReference type="InterPro" id="IPR009784">
    <property type="entry name" value="DUF1349"/>
</dbReference>
<gene>
    <name evidence="1" type="ORF">GALL_167770</name>
</gene>
<sequence length="219" mass="25082">MKKILLIFLIRSSFSLHAQEINISSIPYPMHFENTAKEFKVLGENKIEIVAPAYTDLFIVQDGSYKTNKSPRLLFKPKADFILTAKIKPGFKSKWDAGVLMIFNDSTHFVKFCFENDFKMQPRVVSVVCNEVADDCNSMPINSKEIYFRIAGSVNENTFALYYSETGKDWFPIRGFRLNKTDNLQIGFSAQSPAGNGCAVEFSEINLQERKLRDFWKGE</sequence>
<proteinExistence type="predicted"/>
<dbReference type="InterPro" id="IPR013320">
    <property type="entry name" value="ConA-like_dom_sf"/>
</dbReference>
<organism evidence="1">
    <name type="scientific">mine drainage metagenome</name>
    <dbReference type="NCBI Taxonomy" id="410659"/>
    <lineage>
        <taxon>unclassified sequences</taxon>
        <taxon>metagenomes</taxon>
        <taxon>ecological metagenomes</taxon>
    </lineage>
</organism>
<accession>A0A1J5SAS0</accession>
<evidence type="ECO:0000313" key="1">
    <source>
        <dbReference type="EMBL" id="OIR01144.1"/>
    </source>
</evidence>
<dbReference type="PANTHER" id="PTHR35332:SF2">
    <property type="entry name" value="REGULATION OF ENOLASE PROTEIN 1"/>
    <property type="match status" value="1"/>
</dbReference>
<name>A0A1J5SAS0_9ZZZZ</name>
<dbReference type="EMBL" id="MLJW01000087">
    <property type="protein sequence ID" value="OIR01144.1"/>
    <property type="molecule type" value="Genomic_DNA"/>
</dbReference>
<dbReference type="Gene3D" id="2.60.120.200">
    <property type="match status" value="1"/>
</dbReference>
<dbReference type="SUPFAM" id="SSF49899">
    <property type="entry name" value="Concanavalin A-like lectins/glucanases"/>
    <property type="match status" value="1"/>
</dbReference>
<protein>
    <recommendedName>
        <fullName evidence="2">DUF1349 domain-containing protein</fullName>
    </recommendedName>
</protein>